<dbReference type="AlphaFoldDB" id="A0A5K7XMT3"/>
<dbReference type="Pfam" id="PF13181">
    <property type="entry name" value="TPR_8"/>
    <property type="match status" value="1"/>
</dbReference>
<organism evidence="3 4">
    <name type="scientific">Lacipirellula parvula</name>
    <dbReference type="NCBI Taxonomy" id="2650471"/>
    <lineage>
        <taxon>Bacteria</taxon>
        <taxon>Pseudomonadati</taxon>
        <taxon>Planctomycetota</taxon>
        <taxon>Planctomycetia</taxon>
        <taxon>Pirellulales</taxon>
        <taxon>Lacipirellulaceae</taxon>
        <taxon>Lacipirellula</taxon>
    </lineage>
</organism>
<keyword evidence="1" id="KW-0802">TPR repeat</keyword>
<gene>
    <name evidence="3" type="ORF">PLANPX_5615</name>
</gene>
<evidence type="ECO:0000256" key="1">
    <source>
        <dbReference type="PROSITE-ProRule" id="PRU00339"/>
    </source>
</evidence>
<dbReference type="SUPFAM" id="SSF48452">
    <property type="entry name" value="TPR-like"/>
    <property type="match status" value="1"/>
</dbReference>
<feature type="chain" id="PRO_5025001977" description="Tetratricopeptide repeat protein" evidence="2">
    <location>
        <begin position="20"/>
        <end position="598"/>
    </location>
</feature>
<evidence type="ECO:0000313" key="4">
    <source>
        <dbReference type="Proteomes" id="UP000326837"/>
    </source>
</evidence>
<dbReference type="InterPro" id="IPR019734">
    <property type="entry name" value="TPR_rpt"/>
</dbReference>
<dbReference type="Proteomes" id="UP000326837">
    <property type="component" value="Chromosome"/>
</dbReference>
<name>A0A5K7XMT3_9BACT</name>
<dbReference type="KEGG" id="lpav:PLANPX_5615"/>
<proteinExistence type="predicted"/>
<keyword evidence="2" id="KW-0732">Signal</keyword>
<dbReference type="EMBL" id="AP021861">
    <property type="protein sequence ID" value="BBO36003.1"/>
    <property type="molecule type" value="Genomic_DNA"/>
</dbReference>
<evidence type="ECO:0000313" key="3">
    <source>
        <dbReference type="EMBL" id="BBO36003.1"/>
    </source>
</evidence>
<dbReference type="InterPro" id="IPR011990">
    <property type="entry name" value="TPR-like_helical_dom_sf"/>
</dbReference>
<feature type="signal peptide" evidence="2">
    <location>
        <begin position="1"/>
        <end position="19"/>
    </location>
</feature>
<dbReference type="RefSeq" id="WP_172992310.1">
    <property type="nucleotide sequence ID" value="NZ_AP021861.1"/>
</dbReference>
<reference evidence="4" key="1">
    <citation type="submission" date="2019-10" db="EMBL/GenBank/DDBJ databases">
        <title>Lacipirellula parvula gen. nov., sp. nov., representing a lineage of planctomycetes widespread in freshwater anoxic habitats, and description of the family Lacipirellulaceae.</title>
        <authorList>
            <person name="Dedysh S.N."/>
            <person name="Kulichevskaya I.S."/>
            <person name="Beletsky A.V."/>
            <person name="Rakitin A.L."/>
            <person name="Mardanov A.V."/>
            <person name="Ivanova A.A."/>
            <person name="Saltykova V.X."/>
            <person name="Rijpstra W.I.C."/>
            <person name="Sinninghe Damste J.S."/>
            <person name="Ravin N.V."/>
        </authorList>
    </citation>
    <scope>NUCLEOTIDE SEQUENCE [LARGE SCALE GENOMIC DNA]</scope>
    <source>
        <strain evidence="4">PX69</strain>
    </source>
</reference>
<sequence>MKRCFLTLGLLLFASSVVAQEPAPEVAARAPQQSVDELIKQLGSDQYSQRRRAEEELMRLGPGIHDQLKLAEQNDDLEIAERAKYILQSMRVEWIQPQDSQEVRRALSRFGDLSADEKQSRIRTLAELPKGQGLPALCRIARLDHAPKISRNAAVALLDAELTPEETAAIADACRQELQTIDRPATEWIGLWLQEQKDRQATLAAWGKAIDVEQKLLEEKSPDTDYYTVYALLQRRLKICDELKLTDETTNALLAVVDLMAGADDRRQFNSSVVQALEWIVDHQRWDVLNQVYDKYRGKIHGDRSLLYYYAAALAKTGKVEQIDQANKLADRAFEMKPDSEFERLVIAERIAAIGAVDWAIRDYRAAIEALPATDFESLYARRELAMWLHDRQEYKAASDVLADFFVAIQAKENRAARRTLLQQVDGQAYLNALEGRQLLYLANHHHTRGEYDSERETLEKAYEKYDGDPDVLIAMARIPGVDDAFKQQTRDRIAKMSDLYLNEIERMPEDPSKYNQWAWLVSNTQQTAADYQKAVQHSLRSLELSPDEPSYLDTLGRCYFSAGDVDNAIKSQQKAVERAPQYQIMQRQLAEFEKAKK</sequence>
<feature type="repeat" description="TPR" evidence="1">
    <location>
        <begin position="550"/>
        <end position="583"/>
    </location>
</feature>
<protein>
    <recommendedName>
        <fullName evidence="5">Tetratricopeptide repeat protein</fullName>
    </recommendedName>
</protein>
<dbReference type="PROSITE" id="PS50005">
    <property type="entry name" value="TPR"/>
    <property type="match status" value="1"/>
</dbReference>
<accession>A0A5K7XMT3</accession>
<evidence type="ECO:0008006" key="5">
    <source>
        <dbReference type="Google" id="ProtNLM"/>
    </source>
</evidence>
<evidence type="ECO:0000256" key="2">
    <source>
        <dbReference type="SAM" id="SignalP"/>
    </source>
</evidence>
<dbReference type="SMART" id="SM00028">
    <property type="entry name" value="TPR"/>
    <property type="match status" value="2"/>
</dbReference>
<dbReference type="Gene3D" id="1.25.40.10">
    <property type="entry name" value="Tetratricopeptide repeat domain"/>
    <property type="match status" value="1"/>
</dbReference>
<keyword evidence="4" id="KW-1185">Reference proteome</keyword>